<sequence>MKKIILASLMVILCTIAFQVQAQQALKPRVSPLAAVTMKNHDSYVKITYGRPNKRGRELFGTLVPYGKVWRTGANEATEITLTGDVRVGGKILKAGTYSVFTVPNEKEWTIIFNNDLGQWGAYDYNENNDVLRVTAKVEQLDQVYEPFTMEFENKEDGKANWLIIWDKTKVVIPVEFAW</sequence>
<accession>A0ABM7VGI6</accession>
<dbReference type="Pfam" id="PF11138">
    <property type="entry name" value="DUF2911"/>
    <property type="match status" value="1"/>
</dbReference>
<proteinExistence type="predicted"/>
<evidence type="ECO:0000313" key="3">
    <source>
        <dbReference type="Proteomes" id="UP001354989"/>
    </source>
</evidence>
<protein>
    <recommendedName>
        <fullName evidence="4">DUF2911 domain-containing protein</fullName>
    </recommendedName>
</protein>
<reference evidence="2 3" key="1">
    <citation type="submission" date="2021-12" db="EMBL/GenBank/DDBJ databases">
        <title>Genome sequencing of bacteria with rrn-lacking chromosome and rrn-plasmid.</title>
        <authorList>
            <person name="Anda M."/>
            <person name="Iwasaki W."/>
        </authorList>
    </citation>
    <scope>NUCLEOTIDE SEQUENCE [LARGE SCALE GENOMIC DNA]</scope>
    <source>
        <strain evidence="2 3">NBRC 101262</strain>
    </source>
</reference>
<keyword evidence="1" id="KW-0732">Signal</keyword>
<dbReference type="InterPro" id="IPR021314">
    <property type="entry name" value="DUF2911"/>
</dbReference>
<organism evidence="2 3">
    <name type="scientific">Persicobacter psychrovividus</name>
    <dbReference type="NCBI Taxonomy" id="387638"/>
    <lineage>
        <taxon>Bacteria</taxon>
        <taxon>Pseudomonadati</taxon>
        <taxon>Bacteroidota</taxon>
        <taxon>Cytophagia</taxon>
        <taxon>Cytophagales</taxon>
        <taxon>Persicobacteraceae</taxon>
        <taxon>Persicobacter</taxon>
    </lineage>
</organism>
<keyword evidence="3" id="KW-1185">Reference proteome</keyword>
<evidence type="ECO:0000256" key="1">
    <source>
        <dbReference type="SAM" id="SignalP"/>
    </source>
</evidence>
<gene>
    <name evidence="2" type="ORF">PEPS_20940</name>
</gene>
<name>A0ABM7VGI6_9BACT</name>
<feature type="signal peptide" evidence="1">
    <location>
        <begin position="1"/>
        <end position="22"/>
    </location>
</feature>
<dbReference type="EMBL" id="AP025292">
    <property type="protein sequence ID" value="BDC99813.1"/>
    <property type="molecule type" value="Genomic_DNA"/>
</dbReference>
<feature type="chain" id="PRO_5046374654" description="DUF2911 domain-containing protein" evidence="1">
    <location>
        <begin position="23"/>
        <end position="179"/>
    </location>
</feature>
<evidence type="ECO:0000313" key="2">
    <source>
        <dbReference type="EMBL" id="BDC99813.1"/>
    </source>
</evidence>
<dbReference type="Proteomes" id="UP001354989">
    <property type="component" value="Chromosome"/>
</dbReference>
<dbReference type="RefSeq" id="WP_338397017.1">
    <property type="nucleotide sequence ID" value="NZ_AP025292.1"/>
</dbReference>
<evidence type="ECO:0008006" key="4">
    <source>
        <dbReference type="Google" id="ProtNLM"/>
    </source>
</evidence>